<dbReference type="CDD" id="cd00038">
    <property type="entry name" value="CAP_ED"/>
    <property type="match status" value="1"/>
</dbReference>
<dbReference type="EMBL" id="WVHT01000002">
    <property type="protein sequence ID" value="MXV50621.1"/>
    <property type="molecule type" value="Genomic_DNA"/>
</dbReference>
<dbReference type="Proteomes" id="UP000466586">
    <property type="component" value="Unassembled WGS sequence"/>
</dbReference>
<dbReference type="Pfam" id="PF00027">
    <property type="entry name" value="cNMP_binding"/>
    <property type="match status" value="1"/>
</dbReference>
<gene>
    <name evidence="2" type="ORF">GS399_06520</name>
</gene>
<reference evidence="2 3" key="1">
    <citation type="submission" date="2019-11" db="EMBL/GenBank/DDBJ databases">
        <title>Pedobacter sp. HMF7647 Genome sequencing and assembly.</title>
        <authorList>
            <person name="Kang H."/>
            <person name="Kim H."/>
            <person name="Joh K."/>
        </authorList>
    </citation>
    <scope>NUCLEOTIDE SEQUENCE [LARGE SCALE GENOMIC DNA]</scope>
    <source>
        <strain evidence="2 3">HMF7647</strain>
    </source>
</reference>
<dbReference type="Gene3D" id="2.60.120.10">
    <property type="entry name" value="Jelly Rolls"/>
    <property type="match status" value="1"/>
</dbReference>
<keyword evidence="3" id="KW-1185">Reference proteome</keyword>
<evidence type="ECO:0000313" key="2">
    <source>
        <dbReference type="EMBL" id="MXV50621.1"/>
    </source>
</evidence>
<dbReference type="InterPro" id="IPR018490">
    <property type="entry name" value="cNMP-bd_dom_sf"/>
</dbReference>
<dbReference type="RefSeq" id="WP_160843781.1">
    <property type="nucleotide sequence ID" value="NZ_WVHT01000002.1"/>
</dbReference>
<dbReference type="InterPro" id="IPR014710">
    <property type="entry name" value="RmlC-like_jellyroll"/>
</dbReference>
<accession>A0A7K1Y8C7</accession>
<dbReference type="SUPFAM" id="SSF51206">
    <property type="entry name" value="cAMP-binding domain-like"/>
    <property type="match status" value="1"/>
</dbReference>
<feature type="domain" description="Cyclic nucleotide-binding" evidence="1">
    <location>
        <begin position="30"/>
        <end position="117"/>
    </location>
</feature>
<sequence length="205" mass="23521">MENTRIQLEFFEKQTCKLGYELIRDILRPRKVAKKQVIANEGSMCRSLIFIVKGAMRLYSIDDKGRQHTMYLACDNQWISDFESFGTNLTSGFTIEAVEDCELLIISADRLKAELTRNPGLAHFLNDIYREITGEYQRRILSLIGSSAEERYETFSRSYPHIIGRLPQTVIASYLGLCPETVSRIKNKLLTENSVISNRLKLIAC</sequence>
<name>A0A7K1Y8C7_9SPHI</name>
<comment type="caution">
    <text evidence="2">The sequence shown here is derived from an EMBL/GenBank/DDBJ whole genome shotgun (WGS) entry which is preliminary data.</text>
</comment>
<protein>
    <submittedName>
        <fullName evidence="2">Cyclic nucleotide-binding domain-containing protein</fullName>
    </submittedName>
</protein>
<evidence type="ECO:0000313" key="3">
    <source>
        <dbReference type="Proteomes" id="UP000466586"/>
    </source>
</evidence>
<dbReference type="InterPro" id="IPR000595">
    <property type="entry name" value="cNMP-bd_dom"/>
</dbReference>
<organism evidence="2 3">
    <name type="scientific">Hufsiella arboris</name>
    <dbReference type="NCBI Taxonomy" id="2695275"/>
    <lineage>
        <taxon>Bacteria</taxon>
        <taxon>Pseudomonadati</taxon>
        <taxon>Bacteroidota</taxon>
        <taxon>Sphingobacteriia</taxon>
        <taxon>Sphingobacteriales</taxon>
        <taxon>Sphingobacteriaceae</taxon>
        <taxon>Hufsiella</taxon>
    </lineage>
</organism>
<proteinExistence type="predicted"/>
<evidence type="ECO:0000259" key="1">
    <source>
        <dbReference type="Pfam" id="PF00027"/>
    </source>
</evidence>
<dbReference type="AlphaFoldDB" id="A0A7K1Y8C7"/>